<feature type="compositionally biased region" description="Acidic residues" evidence="1">
    <location>
        <begin position="174"/>
        <end position="216"/>
    </location>
</feature>
<dbReference type="AlphaFoldDB" id="A0A4Q2D0W4"/>
<evidence type="ECO:0000256" key="1">
    <source>
        <dbReference type="SAM" id="MobiDB-lite"/>
    </source>
</evidence>
<organism evidence="2 3">
    <name type="scientific">Candolleomyces aberdarensis</name>
    <dbReference type="NCBI Taxonomy" id="2316362"/>
    <lineage>
        <taxon>Eukaryota</taxon>
        <taxon>Fungi</taxon>
        <taxon>Dikarya</taxon>
        <taxon>Basidiomycota</taxon>
        <taxon>Agaricomycotina</taxon>
        <taxon>Agaricomycetes</taxon>
        <taxon>Agaricomycetidae</taxon>
        <taxon>Agaricales</taxon>
        <taxon>Agaricineae</taxon>
        <taxon>Psathyrellaceae</taxon>
        <taxon>Candolleomyces</taxon>
    </lineage>
</organism>
<sequence>MLQVTLARQDAELCAHFLVHQATAVHINKLHKQMERHEYRRLCNFHHPLSPDVTVSTCIHNTSVPTTRGHIVPTSSSKKSVKEWKEGKEKEKTSKVQAAPAKPSKAAAETSTSKSPTKGKEAAPKTKSKSTKEAAAPEVKEKPKTRATSQAEGLKTKAKHCATPKLKETISREEGEEGETIEKDEDVEIQEVDAEGEEVDEDIPINQQDEEDKDSD</sequence>
<feature type="compositionally biased region" description="Low complexity" evidence="1">
    <location>
        <begin position="98"/>
        <end position="116"/>
    </location>
</feature>
<evidence type="ECO:0000313" key="3">
    <source>
        <dbReference type="Proteomes" id="UP000290288"/>
    </source>
</evidence>
<dbReference type="Proteomes" id="UP000290288">
    <property type="component" value="Unassembled WGS sequence"/>
</dbReference>
<reference evidence="2 3" key="1">
    <citation type="submission" date="2019-01" db="EMBL/GenBank/DDBJ databases">
        <title>Draft genome sequence of Psathyrella aberdarensis IHI B618.</title>
        <authorList>
            <person name="Buettner E."/>
            <person name="Kellner H."/>
        </authorList>
    </citation>
    <scope>NUCLEOTIDE SEQUENCE [LARGE SCALE GENOMIC DNA]</scope>
    <source>
        <strain evidence="2 3">IHI B618</strain>
    </source>
</reference>
<proteinExistence type="predicted"/>
<name>A0A4Q2D0W4_9AGAR</name>
<accession>A0A4Q2D0W4</accession>
<gene>
    <name evidence="2" type="ORF">EST38_g13790</name>
</gene>
<feature type="compositionally biased region" description="Basic and acidic residues" evidence="1">
    <location>
        <begin position="80"/>
        <end position="94"/>
    </location>
</feature>
<evidence type="ECO:0000313" key="2">
    <source>
        <dbReference type="EMBL" id="RXW12066.1"/>
    </source>
</evidence>
<comment type="caution">
    <text evidence="2">The sequence shown here is derived from an EMBL/GenBank/DDBJ whole genome shotgun (WGS) entry which is preliminary data.</text>
</comment>
<keyword evidence="3" id="KW-1185">Reference proteome</keyword>
<dbReference type="EMBL" id="SDEE01001431">
    <property type="protein sequence ID" value="RXW12066.1"/>
    <property type="molecule type" value="Genomic_DNA"/>
</dbReference>
<feature type="region of interest" description="Disordered" evidence="1">
    <location>
        <begin position="63"/>
        <end position="216"/>
    </location>
</feature>
<protein>
    <submittedName>
        <fullName evidence="2">Uncharacterized protein</fullName>
    </submittedName>
</protein>